<dbReference type="EMBL" id="MN739112">
    <property type="protein sequence ID" value="QHS89534.1"/>
    <property type="molecule type" value="Genomic_DNA"/>
</dbReference>
<name>A0A6C0BCK2_9ZZZZ</name>
<dbReference type="AlphaFoldDB" id="A0A6C0BCK2"/>
<organism evidence="1">
    <name type="scientific">viral metagenome</name>
    <dbReference type="NCBI Taxonomy" id="1070528"/>
    <lineage>
        <taxon>unclassified sequences</taxon>
        <taxon>metagenomes</taxon>
        <taxon>organismal metagenomes</taxon>
    </lineage>
</organism>
<evidence type="ECO:0000313" key="1">
    <source>
        <dbReference type="EMBL" id="QHS89534.1"/>
    </source>
</evidence>
<proteinExistence type="predicted"/>
<reference evidence="1" key="1">
    <citation type="journal article" date="2020" name="Nature">
        <title>Giant virus diversity and host interactions through global metagenomics.</title>
        <authorList>
            <person name="Schulz F."/>
            <person name="Roux S."/>
            <person name="Paez-Espino D."/>
            <person name="Jungbluth S."/>
            <person name="Walsh D.A."/>
            <person name="Denef V.J."/>
            <person name="McMahon K.D."/>
            <person name="Konstantinidis K.T."/>
            <person name="Eloe-Fadrosh E.A."/>
            <person name="Kyrpides N.C."/>
            <person name="Woyke T."/>
        </authorList>
    </citation>
    <scope>NUCLEOTIDE SEQUENCE</scope>
    <source>
        <strain evidence="1">GVMAG-M-3300010158-60</strain>
    </source>
</reference>
<protein>
    <submittedName>
        <fullName evidence="1">Uncharacterized protein</fullName>
    </submittedName>
</protein>
<accession>A0A6C0BCK2</accession>
<sequence length="144" mass="16655">MTVSTTFQIRLIRNKDSKLQDDTLTVKKTFALGYYDLTYKDPVNNLESTTTISENNLFQYFGSLFDTLYSDQDPFVFVQLSFPFFPCLLLKTSELGSDSLRRNIQSMLNVTLRSWSFDKENPNIVTSYNAWNAVDVEDEIQEAD</sequence>